<gene>
    <name evidence="21" type="ORF">P5G50_05565</name>
</gene>
<evidence type="ECO:0000256" key="14">
    <source>
        <dbReference type="ARBA" id="ARBA00023088"/>
    </source>
</evidence>
<keyword evidence="7" id="KW-0964">Secreted</keyword>
<evidence type="ECO:0000313" key="21">
    <source>
        <dbReference type="EMBL" id="MDN4613917.1"/>
    </source>
</evidence>
<evidence type="ECO:0000256" key="16">
    <source>
        <dbReference type="ARBA" id="ARBA00031533"/>
    </source>
</evidence>
<dbReference type="Proteomes" id="UP001174208">
    <property type="component" value="Unassembled WGS sequence"/>
</dbReference>
<dbReference type="PRINTS" id="PR00756">
    <property type="entry name" value="ALADIPTASE"/>
</dbReference>
<dbReference type="RefSeq" id="WP_301210340.1">
    <property type="nucleotide sequence ID" value="NZ_JAROCF010000001.1"/>
</dbReference>
<keyword evidence="11 21" id="KW-0378">Hydrolase</keyword>
<keyword evidence="21" id="KW-0031">Aminopeptidase</keyword>
<dbReference type="PANTHER" id="PTHR11533:SF297">
    <property type="entry name" value="AMINOPEPTIDASE N"/>
    <property type="match status" value="1"/>
</dbReference>
<sequence length="808" mass="82132">MRSRHPDRRSGRRAAAVVATAAIVAAVQLPLAAPATAAPAPGAPTIGDSLFTGIGNGGYDVKHYDVAITYNDDKTITATTTITATATQELSAFSLDLEGLTVDSVLVNGTPAAAFSRSSDPATSSYKLNVTPAAAVTGDFTVVVAYSGAPVTHTDPDGSSEGWVLTSDGFTALGQPVGNMTWLPSNNTPADKATFDITITAPNTVGGAAAAAVSNGQLVTATPVGDGSRTTWHWQQNKPMATELAMISYGKYLTYESDIALSSGRTIHEWTFVDPAVTTTNQATIQTRRAALPEILNDLEKKYGAYPGDSTGFVVDITSLGYALETQDRPYFERSVSLSTFVHELAHQWFGDSVSPNDWNSIWLNEGPATFIPTQYAYEHETSPNSTATTYFNLWNSTAASNARWTIPPAAMTDPADLFDWQVYSRGAMTLEALRQAITPTVFADVMKTWATRYAGQSKGTTDFIALAEELSGKDLTAFFQDWVYDADKPAWPMTSTLSLASTPASGEVKPGDTVSYTLSTTNTGQIPLTGTTVSVDLAAVLDDAALETIPADASVSGSTLTWAVPSAALGETVTTTFTVTVKATSSGGTLTATAAGDGLGVSCASCSSTLTTPVIPPAPITEADLTDATRNGVTVSPEKVVPGAKVTVTFPDASHDGEQISAVLFSAPRTIATATVAGSQVVVTIPADTALGAHKLALTDATGALLGWDDVTVAAAPGGGAGGGGTGGGGTGGGDSGTGGSTGSDSGGGSGTAGGSTGSGASVAAGDALASTGSSVAGPAIAAGVLTVLLGAGALVLSAVRRRRSEA</sequence>
<evidence type="ECO:0000256" key="12">
    <source>
        <dbReference type="ARBA" id="ARBA00022833"/>
    </source>
</evidence>
<feature type="transmembrane region" description="Helical" evidence="18">
    <location>
        <begin position="781"/>
        <end position="801"/>
    </location>
</feature>
<evidence type="ECO:0000256" key="10">
    <source>
        <dbReference type="ARBA" id="ARBA00022729"/>
    </source>
</evidence>
<keyword evidence="18" id="KW-0812">Transmembrane</keyword>
<dbReference type="SUPFAM" id="SSF63737">
    <property type="entry name" value="Leukotriene A4 hydrolase N-terminal domain"/>
    <property type="match status" value="1"/>
</dbReference>
<evidence type="ECO:0000256" key="6">
    <source>
        <dbReference type="ARBA" id="ARBA00022512"/>
    </source>
</evidence>
<reference evidence="21" key="1">
    <citation type="submission" date="2023-06" db="EMBL/GenBank/DDBJ databases">
        <title>MT1 and MT2 Draft Genomes of Novel Species.</title>
        <authorList>
            <person name="Venkateswaran K."/>
        </authorList>
    </citation>
    <scope>NUCLEOTIDE SEQUENCE</scope>
    <source>
        <strain evidence="21">F6_8S_P_1B</strain>
    </source>
</reference>
<keyword evidence="22" id="KW-1185">Reference proteome</keyword>
<evidence type="ECO:0000256" key="2">
    <source>
        <dbReference type="ARBA" id="ARBA00001947"/>
    </source>
</evidence>
<dbReference type="SUPFAM" id="SSF55486">
    <property type="entry name" value="Metalloproteases ('zincins'), catalytic domain"/>
    <property type="match status" value="1"/>
</dbReference>
<comment type="catalytic activity">
    <reaction evidence="1">
        <text>Release of an N-terminal amino acid, Xaa-|-Yaa- from a peptide, amide or arylamide. Xaa is preferably Ala, but may be most amino acids including Pro (slow action). When a terminal hydrophobic residue is followed by a prolyl residue, the two may be released as an intact Xaa-Pro dipeptide.</text>
        <dbReference type="EC" id="3.4.11.2"/>
    </reaction>
</comment>
<keyword evidence="18" id="KW-0472">Membrane</keyword>
<evidence type="ECO:0000256" key="13">
    <source>
        <dbReference type="ARBA" id="ARBA00023049"/>
    </source>
</evidence>
<dbReference type="InterPro" id="IPR057687">
    <property type="entry name" value="DUF7927"/>
</dbReference>
<dbReference type="InterPro" id="IPR050344">
    <property type="entry name" value="Peptidase_M1_aminopeptidases"/>
</dbReference>
<comment type="cofactor">
    <cofactor evidence="2">
        <name>Zn(2+)</name>
        <dbReference type="ChEBI" id="CHEBI:29105"/>
    </cofactor>
</comment>
<keyword evidence="12" id="KW-0862">Zinc</keyword>
<evidence type="ECO:0000256" key="7">
    <source>
        <dbReference type="ARBA" id="ARBA00022525"/>
    </source>
</evidence>
<dbReference type="InterPro" id="IPR014782">
    <property type="entry name" value="Peptidase_M1_dom"/>
</dbReference>
<comment type="similarity">
    <text evidence="3">Belongs to the peptidase M1 family.</text>
</comment>
<evidence type="ECO:0000256" key="17">
    <source>
        <dbReference type="SAM" id="MobiDB-lite"/>
    </source>
</evidence>
<dbReference type="CDD" id="cd09603">
    <property type="entry name" value="M1_APN_like"/>
    <property type="match status" value="1"/>
</dbReference>
<dbReference type="InterPro" id="IPR027268">
    <property type="entry name" value="Peptidase_M4/M1_CTD_sf"/>
</dbReference>
<organism evidence="21 22">
    <name type="scientific">Leifsonia williamsii</name>
    <dbReference type="NCBI Taxonomy" id="3035919"/>
    <lineage>
        <taxon>Bacteria</taxon>
        <taxon>Bacillati</taxon>
        <taxon>Actinomycetota</taxon>
        <taxon>Actinomycetes</taxon>
        <taxon>Micrococcales</taxon>
        <taxon>Microbacteriaceae</taxon>
        <taxon>Leifsonia</taxon>
    </lineage>
</organism>
<evidence type="ECO:0000256" key="19">
    <source>
        <dbReference type="SAM" id="SignalP"/>
    </source>
</evidence>
<name>A0ABT8K9S4_9MICO</name>
<protein>
    <recommendedName>
        <fullName evidence="5">Aminopeptidase N</fullName>
        <ecNumber evidence="4">3.4.11.2</ecNumber>
    </recommendedName>
    <alternativeName>
        <fullName evidence="15">Alanine aminopeptidase</fullName>
    </alternativeName>
    <alternativeName>
        <fullName evidence="16">Lysyl aminopeptidase</fullName>
    </alternativeName>
</protein>
<dbReference type="Gene3D" id="2.60.40.1730">
    <property type="entry name" value="tricorn interacting facor f3 domain"/>
    <property type="match status" value="1"/>
</dbReference>
<keyword evidence="10 19" id="KW-0732">Signal</keyword>
<keyword evidence="8" id="KW-0645">Protease</keyword>
<dbReference type="GO" id="GO:0004177">
    <property type="term" value="F:aminopeptidase activity"/>
    <property type="evidence" value="ECO:0007669"/>
    <property type="project" value="UniProtKB-KW"/>
</dbReference>
<dbReference type="Pfam" id="PF17900">
    <property type="entry name" value="Peptidase_M1_N"/>
    <property type="match status" value="1"/>
</dbReference>
<evidence type="ECO:0000313" key="22">
    <source>
        <dbReference type="Proteomes" id="UP001174208"/>
    </source>
</evidence>
<evidence type="ECO:0000256" key="15">
    <source>
        <dbReference type="ARBA" id="ARBA00029811"/>
    </source>
</evidence>
<feature type="domain" description="Gram-positive cocci surface proteins LPxTG" evidence="20">
    <location>
        <begin position="770"/>
        <end position="808"/>
    </location>
</feature>
<keyword evidence="14" id="KW-0572">Peptidoglycan-anchor</keyword>
<dbReference type="EMBL" id="JAROCF010000001">
    <property type="protein sequence ID" value="MDN4613917.1"/>
    <property type="molecule type" value="Genomic_DNA"/>
</dbReference>
<dbReference type="PROSITE" id="PS51318">
    <property type="entry name" value="TAT"/>
    <property type="match status" value="1"/>
</dbReference>
<evidence type="ECO:0000256" key="3">
    <source>
        <dbReference type="ARBA" id="ARBA00010136"/>
    </source>
</evidence>
<evidence type="ECO:0000256" key="5">
    <source>
        <dbReference type="ARBA" id="ARBA00015611"/>
    </source>
</evidence>
<evidence type="ECO:0000256" key="9">
    <source>
        <dbReference type="ARBA" id="ARBA00022723"/>
    </source>
</evidence>
<feature type="compositionally biased region" description="Gly residues" evidence="17">
    <location>
        <begin position="722"/>
        <end position="759"/>
    </location>
</feature>
<dbReference type="EC" id="3.4.11.2" evidence="4"/>
<evidence type="ECO:0000256" key="11">
    <source>
        <dbReference type="ARBA" id="ARBA00022801"/>
    </source>
</evidence>
<keyword evidence="6" id="KW-0134">Cell wall</keyword>
<dbReference type="Gene3D" id="1.10.390.10">
    <property type="entry name" value="Neutral Protease Domain 2"/>
    <property type="match status" value="1"/>
</dbReference>
<dbReference type="Pfam" id="PF25549">
    <property type="entry name" value="DUF7927"/>
    <property type="match status" value="1"/>
</dbReference>
<proteinExistence type="inferred from homology"/>
<dbReference type="InterPro" id="IPR019931">
    <property type="entry name" value="LPXTG_anchor"/>
</dbReference>
<dbReference type="InterPro" id="IPR045357">
    <property type="entry name" value="Aminopeptidase_N-like_N"/>
</dbReference>
<evidence type="ECO:0000256" key="8">
    <source>
        <dbReference type="ARBA" id="ARBA00022670"/>
    </source>
</evidence>
<accession>A0ABT8K9S4</accession>
<keyword evidence="13" id="KW-0482">Metalloprotease</keyword>
<keyword evidence="18" id="KW-1133">Transmembrane helix</keyword>
<evidence type="ECO:0000256" key="4">
    <source>
        <dbReference type="ARBA" id="ARBA00012564"/>
    </source>
</evidence>
<keyword evidence="9" id="KW-0479">Metal-binding</keyword>
<dbReference type="PROSITE" id="PS50847">
    <property type="entry name" value="GRAM_POS_ANCHORING"/>
    <property type="match status" value="1"/>
</dbReference>
<comment type="caution">
    <text evidence="21">The sequence shown here is derived from an EMBL/GenBank/DDBJ whole genome shotgun (WGS) entry which is preliminary data.</text>
</comment>
<dbReference type="InterPro" id="IPR006311">
    <property type="entry name" value="TAT_signal"/>
</dbReference>
<evidence type="ECO:0000256" key="18">
    <source>
        <dbReference type="SAM" id="Phobius"/>
    </source>
</evidence>
<dbReference type="InterPro" id="IPR042097">
    <property type="entry name" value="Aminopeptidase_N-like_N_sf"/>
</dbReference>
<feature type="chain" id="PRO_5045172979" description="Aminopeptidase N" evidence="19">
    <location>
        <begin position="38"/>
        <end position="808"/>
    </location>
</feature>
<dbReference type="InterPro" id="IPR001930">
    <property type="entry name" value="Peptidase_M1"/>
</dbReference>
<dbReference type="PANTHER" id="PTHR11533">
    <property type="entry name" value="PROTEASE M1 ZINC METALLOPROTEASE"/>
    <property type="match status" value="1"/>
</dbReference>
<evidence type="ECO:0000256" key="1">
    <source>
        <dbReference type="ARBA" id="ARBA00000098"/>
    </source>
</evidence>
<evidence type="ECO:0000259" key="20">
    <source>
        <dbReference type="PROSITE" id="PS50847"/>
    </source>
</evidence>
<feature type="region of interest" description="Disordered" evidence="17">
    <location>
        <begin position="722"/>
        <end position="761"/>
    </location>
</feature>
<dbReference type="Pfam" id="PF01433">
    <property type="entry name" value="Peptidase_M1"/>
    <property type="match status" value="1"/>
</dbReference>
<feature type="signal peptide" evidence="19">
    <location>
        <begin position="1"/>
        <end position="37"/>
    </location>
</feature>